<dbReference type="GO" id="GO:0004252">
    <property type="term" value="F:serine-type endopeptidase activity"/>
    <property type="evidence" value="ECO:0007669"/>
    <property type="project" value="UniProtKB-UniRule"/>
</dbReference>
<evidence type="ECO:0000256" key="12">
    <source>
        <dbReference type="RuleBase" id="RU003567"/>
    </source>
</evidence>
<dbReference type="PANTHER" id="PTHR10381">
    <property type="entry name" value="ATP-DEPENDENT CLP PROTEASE PROTEOLYTIC SUBUNIT"/>
    <property type="match status" value="1"/>
</dbReference>
<sequence>MSSDPRLVVPYVTEQSPRGERTMDIYSRLLADRIVFLGTPVDDQVANVIMAQLLHLDAEDPEQDIHLYINSPGGSGSAMLAMYDTMRFVNADVATTALGMAASAGAFLLAAGAKGKRSALPNTRILIHQPSIQGLGGQASDVEIHAREIMNQKRRVNEILSERTGQDYKKIERDTDRDYILSSEAAVEYGVIDRVISRPEERVMAADK</sequence>
<evidence type="ECO:0000256" key="4">
    <source>
        <dbReference type="ARBA" id="ARBA00022801"/>
    </source>
</evidence>
<dbReference type="HAMAP" id="MF_00444">
    <property type="entry name" value="ClpP"/>
    <property type="match status" value="1"/>
</dbReference>
<keyword evidence="3 7" id="KW-0645">Protease</keyword>
<organism evidence="13">
    <name type="scientific">uncultured Rubrobacteraceae bacterium</name>
    <dbReference type="NCBI Taxonomy" id="349277"/>
    <lineage>
        <taxon>Bacteria</taxon>
        <taxon>Bacillati</taxon>
        <taxon>Actinomycetota</taxon>
        <taxon>Rubrobacteria</taxon>
        <taxon>Rubrobacterales</taxon>
        <taxon>Rubrobacteraceae</taxon>
        <taxon>environmental samples</taxon>
    </lineage>
</organism>
<keyword evidence="2 7" id="KW-0963">Cytoplasm</keyword>
<comment type="subcellular location">
    <subcellularLocation>
        <location evidence="7">Cytoplasm</location>
    </subcellularLocation>
</comment>
<dbReference type="GO" id="GO:0005737">
    <property type="term" value="C:cytoplasm"/>
    <property type="evidence" value="ECO:0007669"/>
    <property type="project" value="UniProtKB-SubCell"/>
</dbReference>
<reference evidence="13" key="1">
    <citation type="submission" date="2020-02" db="EMBL/GenBank/DDBJ databases">
        <authorList>
            <person name="Meier V. D."/>
        </authorList>
    </citation>
    <scope>NUCLEOTIDE SEQUENCE</scope>
    <source>
        <strain evidence="13">AVDCRST_MAG58</strain>
    </source>
</reference>
<evidence type="ECO:0000256" key="2">
    <source>
        <dbReference type="ARBA" id="ARBA00022490"/>
    </source>
</evidence>
<protein>
    <recommendedName>
        <fullName evidence="7 12">ATP-dependent Clp protease proteolytic subunit</fullName>
        <ecNumber evidence="7 10">3.4.21.92</ecNumber>
    </recommendedName>
    <alternativeName>
        <fullName evidence="7">Endopeptidase Clp</fullName>
    </alternativeName>
</protein>
<name>A0A6J4R1U3_9ACTN</name>
<dbReference type="PANTHER" id="PTHR10381:SF70">
    <property type="entry name" value="ATP-DEPENDENT CLP PROTEASE PROTEOLYTIC SUBUNIT"/>
    <property type="match status" value="1"/>
</dbReference>
<dbReference type="FunFam" id="3.90.226.10:FF:000002">
    <property type="entry name" value="ATP-dependent Clp protease proteolytic subunit"/>
    <property type="match status" value="1"/>
</dbReference>
<dbReference type="PROSITE" id="PS00381">
    <property type="entry name" value="CLP_PROTEASE_SER"/>
    <property type="match status" value="1"/>
</dbReference>
<dbReference type="GO" id="GO:0009368">
    <property type="term" value="C:endopeptidase Clp complex"/>
    <property type="evidence" value="ECO:0007669"/>
    <property type="project" value="TreeGrafter"/>
</dbReference>
<dbReference type="PRINTS" id="PR00127">
    <property type="entry name" value="CLPPROTEASEP"/>
</dbReference>
<dbReference type="GO" id="GO:0004176">
    <property type="term" value="F:ATP-dependent peptidase activity"/>
    <property type="evidence" value="ECO:0007669"/>
    <property type="project" value="InterPro"/>
</dbReference>
<dbReference type="Gene3D" id="3.90.226.10">
    <property type="entry name" value="2-enoyl-CoA Hydratase, Chain A, domain 1"/>
    <property type="match status" value="1"/>
</dbReference>
<dbReference type="AlphaFoldDB" id="A0A6J4R1U3"/>
<dbReference type="EC" id="3.4.21.92" evidence="7 10"/>
<evidence type="ECO:0000256" key="3">
    <source>
        <dbReference type="ARBA" id="ARBA00022670"/>
    </source>
</evidence>
<dbReference type="GO" id="GO:0051117">
    <property type="term" value="F:ATPase binding"/>
    <property type="evidence" value="ECO:0007669"/>
    <property type="project" value="TreeGrafter"/>
</dbReference>
<accession>A0A6J4R1U3</accession>
<evidence type="ECO:0000256" key="6">
    <source>
        <dbReference type="ARBA" id="ARBA00034021"/>
    </source>
</evidence>
<evidence type="ECO:0000256" key="10">
    <source>
        <dbReference type="RuleBase" id="RU000549"/>
    </source>
</evidence>
<evidence type="ECO:0000313" key="13">
    <source>
        <dbReference type="EMBL" id="CAA9453034.1"/>
    </source>
</evidence>
<evidence type="ECO:0000256" key="11">
    <source>
        <dbReference type="RuleBase" id="RU000550"/>
    </source>
</evidence>
<dbReference type="Pfam" id="PF00574">
    <property type="entry name" value="CLP_protease"/>
    <property type="match status" value="1"/>
</dbReference>
<evidence type="ECO:0000256" key="1">
    <source>
        <dbReference type="ARBA" id="ARBA00007039"/>
    </source>
</evidence>
<dbReference type="CDD" id="cd07017">
    <property type="entry name" value="S14_ClpP_2"/>
    <property type="match status" value="1"/>
</dbReference>
<proteinExistence type="inferred from homology"/>
<dbReference type="InterPro" id="IPR029045">
    <property type="entry name" value="ClpP/crotonase-like_dom_sf"/>
</dbReference>
<evidence type="ECO:0000256" key="5">
    <source>
        <dbReference type="ARBA" id="ARBA00022825"/>
    </source>
</evidence>
<keyword evidence="5 7" id="KW-0720">Serine protease</keyword>
<dbReference type="SUPFAM" id="SSF52096">
    <property type="entry name" value="ClpP/crotonase"/>
    <property type="match status" value="1"/>
</dbReference>
<dbReference type="InterPro" id="IPR001907">
    <property type="entry name" value="ClpP"/>
</dbReference>
<dbReference type="NCBIfam" id="NF001368">
    <property type="entry name" value="PRK00277.1"/>
    <property type="match status" value="1"/>
</dbReference>
<dbReference type="EMBL" id="CADCVF010000025">
    <property type="protein sequence ID" value="CAA9453034.1"/>
    <property type="molecule type" value="Genomic_DNA"/>
</dbReference>
<evidence type="ECO:0000256" key="9">
    <source>
        <dbReference type="PROSITE-ProRule" id="PRU10086"/>
    </source>
</evidence>
<evidence type="ECO:0000256" key="8">
    <source>
        <dbReference type="PROSITE-ProRule" id="PRU10085"/>
    </source>
</evidence>
<evidence type="ECO:0000256" key="7">
    <source>
        <dbReference type="HAMAP-Rule" id="MF_00444"/>
    </source>
</evidence>
<dbReference type="InterPro" id="IPR023562">
    <property type="entry name" value="ClpP/TepA"/>
</dbReference>
<feature type="active site" evidence="8">
    <location>
        <position position="103"/>
    </location>
</feature>
<keyword evidence="4 7" id="KW-0378">Hydrolase</keyword>
<dbReference type="InterPro" id="IPR018215">
    <property type="entry name" value="ClpP_Ser_AS"/>
</dbReference>
<comment type="similarity">
    <text evidence="1 7 12">Belongs to the peptidase S14 family.</text>
</comment>
<dbReference type="GO" id="GO:0006515">
    <property type="term" value="P:protein quality control for misfolded or incompletely synthesized proteins"/>
    <property type="evidence" value="ECO:0007669"/>
    <property type="project" value="TreeGrafter"/>
</dbReference>
<dbReference type="NCBIfam" id="NF009205">
    <property type="entry name" value="PRK12553.1"/>
    <property type="match status" value="1"/>
</dbReference>
<comment type="catalytic activity">
    <reaction evidence="6 7 9">
        <text>Hydrolysis of proteins to small peptides in the presence of ATP and magnesium. alpha-casein is the usual test substrate. In the absence of ATP, only oligopeptides shorter than five residues are hydrolyzed (such as succinyl-Leu-Tyr-|-NHMec, and Leu-Tyr-Leu-|-Tyr-Trp, in which cleavage of the -Tyr-|-Leu- and -Tyr-|-Trp bonds also occurs).</text>
        <dbReference type="EC" id="3.4.21.92"/>
    </reaction>
</comment>
<feature type="active site" evidence="7 9">
    <location>
        <position position="128"/>
    </location>
</feature>
<dbReference type="InterPro" id="IPR033135">
    <property type="entry name" value="ClpP_His_AS"/>
</dbReference>
<gene>
    <name evidence="7" type="primary">clpP</name>
    <name evidence="13" type="ORF">AVDCRST_MAG58-1024</name>
</gene>
<dbReference type="PROSITE" id="PS00382">
    <property type="entry name" value="CLP_PROTEASE_HIS"/>
    <property type="match status" value="1"/>
</dbReference>
<comment type="function">
    <text evidence="7 11">Cleaves peptides in various proteins in a process that requires ATP hydrolysis. Has a chymotrypsin-like activity. Plays a major role in the degradation of misfolded proteins.</text>
</comment>
<comment type="subunit">
    <text evidence="7">Fourteen ClpP subunits assemble into 2 heptameric rings which stack back to back to give a disk-like structure with a central cavity, resembling the structure of eukaryotic proteasomes.</text>
</comment>
<feature type="active site" description="Nucleophile" evidence="7">
    <location>
        <position position="103"/>
    </location>
</feature>